<evidence type="ECO:0000256" key="4">
    <source>
        <dbReference type="ARBA" id="ARBA00022452"/>
    </source>
</evidence>
<evidence type="ECO:0000256" key="8">
    <source>
        <dbReference type="ARBA" id="ARBA00023047"/>
    </source>
</evidence>
<evidence type="ECO:0000256" key="2">
    <source>
        <dbReference type="ARBA" id="ARBA00009450"/>
    </source>
</evidence>
<feature type="domain" description="SLBB" evidence="19">
    <location>
        <begin position="190"/>
        <end position="267"/>
    </location>
</feature>
<comment type="caution">
    <text evidence="20">The sequence shown here is derived from an EMBL/GenBank/DDBJ whole genome shotgun (WGS) entry which is preliminary data.</text>
</comment>
<evidence type="ECO:0000256" key="9">
    <source>
        <dbReference type="ARBA" id="ARBA00023065"/>
    </source>
</evidence>
<dbReference type="Pfam" id="PF02563">
    <property type="entry name" value="Poly_export"/>
    <property type="match status" value="1"/>
</dbReference>
<evidence type="ECO:0008006" key="22">
    <source>
        <dbReference type="Google" id="ProtNLM"/>
    </source>
</evidence>
<dbReference type="Proteomes" id="UP001144297">
    <property type="component" value="Unassembled WGS sequence"/>
</dbReference>
<dbReference type="GO" id="GO:0046930">
    <property type="term" value="C:pore complex"/>
    <property type="evidence" value="ECO:0007669"/>
    <property type="project" value="UniProtKB-KW"/>
</dbReference>
<keyword evidence="14" id="KW-0449">Lipoprotein</keyword>
<dbReference type="GO" id="GO:0009279">
    <property type="term" value="C:cell outer membrane"/>
    <property type="evidence" value="ECO:0007669"/>
    <property type="project" value="UniProtKB-SubCell"/>
</dbReference>
<evidence type="ECO:0000313" key="20">
    <source>
        <dbReference type="EMBL" id="GLI52401.1"/>
    </source>
</evidence>
<dbReference type="AlphaFoldDB" id="A0A9W6GEG3"/>
<evidence type="ECO:0000256" key="3">
    <source>
        <dbReference type="ARBA" id="ARBA00022448"/>
    </source>
</evidence>
<feature type="domain" description="Soluble ligand binding" evidence="18">
    <location>
        <begin position="593"/>
        <end position="640"/>
    </location>
</feature>
<dbReference type="Pfam" id="PF22461">
    <property type="entry name" value="SLBB_2"/>
    <property type="match status" value="1"/>
</dbReference>
<comment type="subcellular location">
    <subcellularLocation>
        <location evidence="1">Cell outer membrane</location>
        <topology evidence="1">Multi-pass membrane protein</topology>
    </subcellularLocation>
</comment>
<keyword evidence="5" id="KW-0762">Sugar transport</keyword>
<dbReference type="InterPro" id="IPR049712">
    <property type="entry name" value="Poly_export"/>
</dbReference>
<feature type="compositionally biased region" description="Low complexity" evidence="15">
    <location>
        <begin position="39"/>
        <end position="55"/>
    </location>
</feature>
<dbReference type="GO" id="GO:0006811">
    <property type="term" value="P:monoatomic ion transport"/>
    <property type="evidence" value="ECO:0007669"/>
    <property type="project" value="UniProtKB-KW"/>
</dbReference>
<dbReference type="PANTHER" id="PTHR33619">
    <property type="entry name" value="POLYSACCHARIDE EXPORT PROTEIN GFCE-RELATED"/>
    <property type="match status" value="1"/>
</dbReference>
<evidence type="ECO:0000259" key="19">
    <source>
        <dbReference type="Pfam" id="PF22461"/>
    </source>
</evidence>
<accession>A0A9W6GEG3</accession>
<name>A0A9W6GEG3_9BACT</name>
<dbReference type="InterPro" id="IPR054765">
    <property type="entry name" value="SLBB_dom"/>
</dbReference>
<keyword evidence="7 16" id="KW-0732">Signal</keyword>
<feature type="domain" description="Soluble ligand binding" evidence="18">
    <location>
        <begin position="274"/>
        <end position="318"/>
    </location>
</feature>
<evidence type="ECO:0000256" key="15">
    <source>
        <dbReference type="SAM" id="MobiDB-lite"/>
    </source>
</evidence>
<dbReference type="Gene3D" id="3.30.1950.10">
    <property type="entry name" value="wza like domain"/>
    <property type="match status" value="1"/>
</dbReference>
<feature type="chain" id="PRO_5041000505" description="Polysaccharide export protein" evidence="16">
    <location>
        <begin position="22"/>
        <end position="709"/>
    </location>
</feature>
<keyword evidence="11" id="KW-0472">Membrane</keyword>
<organism evidence="20 21">
    <name type="scientific">Thermodesulfovibrio yellowstonii</name>
    <dbReference type="NCBI Taxonomy" id="28262"/>
    <lineage>
        <taxon>Bacteria</taxon>
        <taxon>Pseudomonadati</taxon>
        <taxon>Nitrospirota</taxon>
        <taxon>Thermodesulfovibrionia</taxon>
        <taxon>Thermodesulfovibrionales</taxon>
        <taxon>Thermodesulfovibrionaceae</taxon>
        <taxon>Thermodesulfovibrio</taxon>
    </lineage>
</organism>
<keyword evidence="8" id="KW-0625">Polysaccharide transport</keyword>
<keyword evidence="4" id="KW-1134">Transmembrane beta strand</keyword>
<dbReference type="PANTHER" id="PTHR33619:SF3">
    <property type="entry name" value="POLYSACCHARIDE EXPORT PROTEIN GFCE-RELATED"/>
    <property type="match status" value="1"/>
</dbReference>
<evidence type="ECO:0000256" key="14">
    <source>
        <dbReference type="ARBA" id="ARBA00023288"/>
    </source>
</evidence>
<keyword evidence="13" id="KW-0998">Cell outer membrane</keyword>
<protein>
    <recommendedName>
        <fullName evidence="22">Polysaccharide export protein</fullName>
    </recommendedName>
</protein>
<feature type="region of interest" description="Disordered" evidence="15">
    <location>
        <begin position="36"/>
        <end position="55"/>
    </location>
</feature>
<reference evidence="20" key="1">
    <citation type="submission" date="2022-12" db="EMBL/GenBank/DDBJ databases">
        <title>Reference genome sequencing for broad-spectrum identification of bacterial and archaeal isolates by mass spectrometry.</title>
        <authorList>
            <person name="Sekiguchi Y."/>
            <person name="Tourlousse D.M."/>
        </authorList>
    </citation>
    <scope>NUCLEOTIDE SEQUENCE</scope>
    <source>
        <strain evidence="20">TSL-P1</strain>
    </source>
</reference>
<evidence type="ECO:0000256" key="6">
    <source>
        <dbReference type="ARBA" id="ARBA00022692"/>
    </source>
</evidence>
<feature type="domain" description="Soluble ligand binding" evidence="18">
    <location>
        <begin position="451"/>
        <end position="491"/>
    </location>
</feature>
<keyword evidence="21" id="KW-1185">Reference proteome</keyword>
<dbReference type="GO" id="GO:0015159">
    <property type="term" value="F:polysaccharide transmembrane transporter activity"/>
    <property type="evidence" value="ECO:0007669"/>
    <property type="project" value="InterPro"/>
</dbReference>
<keyword evidence="9" id="KW-0406">Ion transport</keyword>
<evidence type="ECO:0000313" key="21">
    <source>
        <dbReference type="Proteomes" id="UP001144297"/>
    </source>
</evidence>
<evidence type="ECO:0000256" key="11">
    <source>
        <dbReference type="ARBA" id="ARBA00023136"/>
    </source>
</evidence>
<keyword evidence="12" id="KW-0564">Palmitate</keyword>
<gene>
    <name evidence="20" type="ORF">TISLANDTSLP1_00940</name>
</gene>
<proteinExistence type="inferred from homology"/>
<evidence type="ECO:0000256" key="16">
    <source>
        <dbReference type="SAM" id="SignalP"/>
    </source>
</evidence>
<feature type="domain" description="Polysaccharide export protein N-terminal" evidence="17">
    <location>
        <begin position="110"/>
        <end position="183"/>
    </location>
</feature>
<evidence type="ECO:0000256" key="12">
    <source>
        <dbReference type="ARBA" id="ARBA00023139"/>
    </source>
</evidence>
<dbReference type="EMBL" id="BSDX01000001">
    <property type="protein sequence ID" value="GLI52401.1"/>
    <property type="molecule type" value="Genomic_DNA"/>
</dbReference>
<evidence type="ECO:0000256" key="10">
    <source>
        <dbReference type="ARBA" id="ARBA00023114"/>
    </source>
</evidence>
<dbReference type="Pfam" id="PF10531">
    <property type="entry name" value="SLBB"/>
    <property type="match status" value="4"/>
</dbReference>
<feature type="domain" description="Soluble ligand binding" evidence="18">
    <location>
        <begin position="356"/>
        <end position="408"/>
    </location>
</feature>
<keyword evidence="6" id="KW-0812">Transmembrane</keyword>
<sequence length="709" mass="79575">MIKVKWYIVLFLTLFSAITFAQQIQTIPIMSGDHLTAGSVQPQQSQPVPSQQLQPQQSNALLPTVEKLSEFEQFISGKLPETISTDIKQFGYDLFRQPPSTFAPVEKIPVGPDYVIGPGDEIRVTLWGKIEGQWISVVDRDGTITLPKIGILGVTGLTFKELKELLYREFSKYYTGFEMNVSMGALRTIRVFVIGNAERPGSYTVSSLSTLVNALFEAGGPSKTGTMRDIQVKRNGRTIVHFDMYDFLLKGDKTKDIRLMPEDVIFIPPVGNLVAIAGSVKRPAIYELKGETKIAQLIEMAGGLSDIAFKSRVQIWRIVDNSHQVVFESDLEEAKDMGVQSGDIVKIYQIVQDKKVVKISGAVFREGEYGFKPGMTVKNLISMAGGLKYYAYKKEAELTRVYVTDKGPRTEKILINLEKALADEPENNIPLKENDYLFVRTVPEWQLYRTVTISGEVKFPGTYSIKKGERLSSLIERAGGFTDKAYLRGTVFIRESVRELQQRQINEMIERLEKDLMGMSVAEVSAALSSEEAKIKEYEVKQKREFITALKRVKAKGRISIRIDKPEVLKNTPYDIELEDGDSIFIPSNPHTVQVIGAVYNQTAFVYDKDKSYSDYIDLAGGYTDNADKKNVYILKVDGTAVKLGGNFLGISWNKNSKRWELGSTEIEPGDTIVVPEKLQKIAWMREIKDLTTILYQIAVTAGVLFVAF</sequence>
<dbReference type="InterPro" id="IPR019554">
    <property type="entry name" value="Soluble_ligand-bd"/>
</dbReference>
<dbReference type="InterPro" id="IPR003715">
    <property type="entry name" value="Poly_export_N"/>
</dbReference>
<dbReference type="GO" id="GO:0015288">
    <property type="term" value="F:porin activity"/>
    <property type="evidence" value="ECO:0007669"/>
    <property type="project" value="UniProtKB-KW"/>
</dbReference>
<evidence type="ECO:0000259" key="18">
    <source>
        <dbReference type="Pfam" id="PF10531"/>
    </source>
</evidence>
<feature type="signal peptide" evidence="16">
    <location>
        <begin position="1"/>
        <end position="21"/>
    </location>
</feature>
<keyword evidence="10" id="KW-0626">Porin</keyword>
<evidence type="ECO:0000256" key="13">
    <source>
        <dbReference type="ARBA" id="ARBA00023237"/>
    </source>
</evidence>
<dbReference type="SUPFAM" id="SSF142984">
    <property type="entry name" value="Nqo1 middle domain-like"/>
    <property type="match status" value="1"/>
</dbReference>
<evidence type="ECO:0000256" key="7">
    <source>
        <dbReference type="ARBA" id="ARBA00022729"/>
    </source>
</evidence>
<evidence type="ECO:0000256" key="1">
    <source>
        <dbReference type="ARBA" id="ARBA00004571"/>
    </source>
</evidence>
<evidence type="ECO:0000256" key="5">
    <source>
        <dbReference type="ARBA" id="ARBA00022597"/>
    </source>
</evidence>
<comment type="similarity">
    <text evidence="2">Belongs to the BexD/CtrA/VexA family.</text>
</comment>
<evidence type="ECO:0000259" key="17">
    <source>
        <dbReference type="Pfam" id="PF02563"/>
    </source>
</evidence>
<keyword evidence="3" id="KW-0813">Transport</keyword>
<dbReference type="Gene3D" id="3.10.560.10">
    <property type="entry name" value="Outer membrane lipoprotein wza domain like"/>
    <property type="match status" value="5"/>
</dbReference>